<evidence type="ECO:0000256" key="1">
    <source>
        <dbReference type="SAM" id="MobiDB-lite"/>
    </source>
</evidence>
<gene>
    <name evidence="2" type="ORF">DPX16_12651</name>
</gene>
<keyword evidence="3" id="KW-1185">Reference proteome</keyword>
<evidence type="ECO:0000313" key="2">
    <source>
        <dbReference type="EMBL" id="ROL46758.1"/>
    </source>
</evidence>
<reference evidence="2 3" key="1">
    <citation type="submission" date="2018-10" db="EMBL/GenBank/DDBJ databases">
        <title>Genome assembly for a Yunnan-Guizhou Plateau 3E fish, Anabarilius grahami (Regan), and its evolutionary and genetic applications.</title>
        <authorList>
            <person name="Jiang W."/>
        </authorList>
    </citation>
    <scope>NUCLEOTIDE SEQUENCE [LARGE SCALE GENOMIC DNA]</scope>
    <source>
        <strain evidence="2">AG-KIZ</strain>
        <tissue evidence="2">Muscle</tissue>
    </source>
</reference>
<proteinExistence type="predicted"/>
<protein>
    <submittedName>
        <fullName evidence="2">Uncharacterized protein</fullName>
    </submittedName>
</protein>
<organism evidence="2 3">
    <name type="scientific">Anabarilius grahami</name>
    <name type="common">Kanglang fish</name>
    <name type="synonym">Barilius grahami</name>
    <dbReference type="NCBI Taxonomy" id="495550"/>
    <lineage>
        <taxon>Eukaryota</taxon>
        <taxon>Metazoa</taxon>
        <taxon>Chordata</taxon>
        <taxon>Craniata</taxon>
        <taxon>Vertebrata</taxon>
        <taxon>Euteleostomi</taxon>
        <taxon>Actinopterygii</taxon>
        <taxon>Neopterygii</taxon>
        <taxon>Teleostei</taxon>
        <taxon>Ostariophysi</taxon>
        <taxon>Cypriniformes</taxon>
        <taxon>Xenocyprididae</taxon>
        <taxon>Xenocypridinae</taxon>
        <taxon>Xenocypridinae incertae sedis</taxon>
        <taxon>Anabarilius</taxon>
    </lineage>
</organism>
<feature type="compositionally biased region" description="Basic and acidic residues" evidence="1">
    <location>
        <begin position="27"/>
        <end position="43"/>
    </location>
</feature>
<dbReference type="AlphaFoldDB" id="A0A3N0YM00"/>
<dbReference type="Proteomes" id="UP000281406">
    <property type="component" value="Unassembled WGS sequence"/>
</dbReference>
<accession>A0A3N0YM00</accession>
<feature type="region of interest" description="Disordered" evidence="1">
    <location>
        <begin position="23"/>
        <end position="43"/>
    </location>
</feature>
<dbReference type="EMBL" id="RJVU01037189">
    <property type="protein sequence ID" value="ROL46758.1"/>
    <property type="molecule type" value="Genomic_DNA"/>
</dbReference>
<comment type="caution">
    <text evidence="2">The sequence shown here is derived from an EMBL/GenBank/DDBJ whole genome shotgun (WGS) entry which is preliminary data.</text>
</comment>
<evidence type="ECO:0000313" key="3">
    <source>
        <dbReference type="Proteomes" id="UP000281406"/>
    </source>
</evidence>
<sequence>MEFIETSTSVTEVQVNWSLKQSEQEIAGDKEHSHRDEESHEENRRCWRQVRQSQGVLKVRRRVSIMQTRPDNEVVCVSALYTGVNEVLDEVQVPVISSLVIECVVIGGWWSLTCL</sequence>
<name>A0A3N0YM00_ANAGA</name>